<keyword evidence="2" id="KW-0347">Helicase</keyword>
<dbReference type="CDD" id="cd17917">
    <property type="entry name" value="DEXHc_RHA-like"/>
    <property type="match status" value="1"/>
</dbReference>
<dbReference type="SMART" id="SM00847">
    <property type="entry name" value="HA2"/>
    <property type="match status" value="1"/>
</dbReference>
<feature type="compositionally biased region" description="Low complexity" evidence="3">
    <location>
        <begin position="126"/>
        <end position="135"/>
    </location>
</feature>
<gene>
    <name evidence="6" type="ORF">PSNMU_V1.4_AUG-EV-PASAV3_0020350</name>
</gene>
<dbReference type="SMART" id="SM00490">
    <property type="entry name" value="HELICc"/>
    <property type="match status" value="1"/>
</dbReference>
<proteinExistence type="predicted"/>
<feature type="compositionally biased region" description="Basic and acidic residues" evidence="3">
    <location>
        <begin position="164"/>
        <end position="177"/>
    </location>
</feature>
<keyword evidence="2" id="KW-0547">Nucleotide-binding</keyword>
<feature type="region of interest" description="Disordered" evidence="3">
    <location>
        <begin position="500"/>
        <end position="526"/>
    </location>
</feature>
<organism evidence="6 7">
    <name type="scientific">Pseudo-nitzschia multistriata</name>
    <dbReference type="NCBI Taxonomy" id="183589"/>
    <lineage>
        <taxon>Eukaryota</taxon>
        <taxon>Sar</taxon>
        <taxon>Stramenopiles</taxon>
        <taxon>Ochrophyta</taxon>
        <taxon>Bacillariophyta</taxon>
        <taxon>Bacillariophyceae</taxon>
        <taxon>Bacillariophycidae</taxon>
        <taxon>Bacillariales</taxon>
        <taxon>Bacillariaceae</taxon>
        <taxon>Pseudo-nitzschia</taxon>
    </lineage>
</organism>
<feature type="region of interest" description="Disordered" evidence="3">
    <location>
        <begin position="258"/>
        <end position="344"/>
    </location>
</feature>
<feature type="domain" description="Helicase ATP-binding" evidence="4">
    <location>
        <begin position="378"/>
        <end position="601"/>
    </location>
</feature>
<feature type="region of interest" description="Disordered" evidence="3">
    <location>
        <begin position="33"/>
        <end position="139"/>
    </location>
</feature>
<evidence type="ECO:0000256" key="1">
    <source>
        <dbReference type="ARBA" id="ARBA00022801"/>
    </source>
</evidence>
<dbReference type="InterPro" id="IPR014001">
    <property type="entry name" value="Helicase_ATP-bd"/>
</dbReference>
<dbReference type="GO" id="GO:0016787">
    <property type="term" value="F:hydrolase activity"/>
    <property type="evidence" value="ECO:0007669"/>
    <property type="project" value="UniProtKB-KW"/>
</dbReference>
<keyword evidence="2" id="KW-0067">ATP-binding</keyword>
<dbReference type="InterPro" id="IPR001650">
    <property type="entry name" value="Helicase_C-like"/>
</dbReference>
<feature type="compositionally biased region" description="Low complexity" evidence="3">
    <location>
        <begin position="319"/>
        <end position="339"/>
    </location>
</feature>
<dbReference type="GO" id="GO:0003723">
    <property type="term" value="F:RNA binding"/>
    <property type="evidence" value="ECO:0007669"/>
    <property type="project" value="TreeGrafter"/>
</dbReference>
<feature type="domain" description="Helicase C-terminal" evidence="5">
    <location>
        <begin position="692"/>
        <end position="862"/>
    </location>
</feature>
<evidence type="ECO:0000313" key="6">
    <source>
        <dbReference type="EMBL" id="VEU35303.1"/>
    </source>
</evidence>
<dbReference type="CDD" id="cd18791">
    <property type="entry name" value="SF2_C_RHA"/>
    <property type="match status" value="1"/>
</dbReference>
<dbReference type="InterPro" id="IPR002464">
    <property type="entry name" value="DNA/RNA_helicase_DEAH_CS"/>
</dbReference>
<feature type="compositionally biased region" description="Basic residues" evidence="3">
    <location>
        <begin position="52"/>
        <end position="61"/>
    </location>
</feature>
<dbReference type="PROSITE" id="PS51194">
    <property type="entry name" value="HELICASE_CTER"/>
    <property type="match status" value="1"/>
</dbReference>
<dbReference type="PROSITE" id="PS00690">
    <property type="entry name" value="DEAH_ATP_HELICASE"/>
    <property type="match status" value="1"/>
</dbReference>
<feature type="region of interest" description="Disordered" evidence="3">
    <location>
        <begin position="412"/>
        <end position="433"/>
    </location>
</feature>
<dbReference type="SMART" id="SM00487">
    <property type="entry name" value="DEXDc"/>
    <property type="match status" value="1"/>
</dbReference>
<dbReference type="Pfam" id="PF21010">
    <property type="entry name" value="HA2_C"/>
    <property type="match status" value="1"/>
</dbReference>
<evidence type="ECO:0000313" key="7">
    <source>
        <dbReference type="Proteomes" id="UP000291116"/>
    </source>
</evidence>
<dbReference type="SUPFAM" id="SSF52540">
    <property type="entry name" value="P-loop containing nucleoside triphosphate hydrolases"/>
    <property type="match status" value="1"/>
</dbReference>
<dbReference type="EMBL" id="CAACVS010000055">
    <property type="protein sequence ID" value="VEU35303.1"/>
    <property type="molecule type" value="Genomic_DNA"/>
</dbReference>
<dbReference type="InterPro" id="IPR007502">
    <property type="entry name" value="Helicase-assoc_dom"/>
</dbReference>
<dbReference type="OrthoDB" id="5600252at2759"/>
<keyword evidence="7" id="KW-1185">Reference proteome</keyword>
<dbReference type="PANTHER" id="PTHR18934">
    <property type="entry name" value="ATP-DEPENDENT RNA HELICASE"/>
    <property type="match status" value="1"/>
</dbReference>
<dbReference type="PANTHER" id="PTHR18934:SF119">
    <property type="entry name" value="ATP-DEPENDENT RNA HELICASE A"/>
    <property type="match status" value="1"/>
</dbReference>
<evidence type="ECO:0008006" key="8">
    <source>
        <dbReference type="Google" id="ProtNLM"/>
    </source>
</evidence>
<dbReference type="Gene3D" id="3.40.50.300">
    <property type="entry name" value="P-loop containing nucleotide triphosphate hydrolases"/>
    <property type="match status" value="2"/>
</dbReference>
<feature type="compositionally biased region" description="Basic and acidic residues" evidence="3">
    <location>
        <begin position="34"/>
        <end position="51"/>
    </location>
</feature>
<protein>
    <recommendedName>
        <fullName evidence="8">RNA helicase</fullName>
    </recommendedName>
</protein>
<dbReference type="FunFam" id="1.20.120.1080:FF:000097">
    <property type="entry name" value="Uncharacterized protein"/>
    <property type="match status" value="1"/>
</dbReference>
<feature type="compositionally biased region" description="Basic and acidic residues" evidence="3">
    <location>
        <begin position="88"/>
        <end position="108"/>
    </location>
</feature>
<feature type="region of interest" description="Disordered" evidence="3">
    <location>
        <begin position="626"/>
        <end position="659"/>
    </location>
</feature>
<evidence type="ECO:0000256" key="2">
    <source>
        <dbReference type="ARBA" id="ARBA00022806"/>
    </source>
</evidence>
<dbReference type="Pfam" id="PF00271">
    <property type="entry name" value="Helicase_C"/>
    <property type="match status" value="1"/>
</dbReference>
<sequence length="1299" mass="140342">MGGSGNRHKIKGGGRAVLGRESREALVDLLIRLSEAKGESGETGEKISEHERKRREKKFVKRLVEEHERNRWKRKLRVGDAASAAADADAHADAHADAPNKTPGKESAEGGGEGSRKPVLPPPAASKVSSSSKNGNSGGKVRIELVEAIFREVAPVPAKKGKKDKKDQKSGGGGKKDDKKKKGGSCASDFKEGARKVVVLPRSTTPSELLKLAPSKLRMKKKPVRVFWRASKTALVDLGETGADLSGLDDGAVLCVTTTPQPEGPGKAAEKAYASAKGAETGEAAGESVPAETVDPLASVKRAYRQQAEHRRRARRHGQQQQKQQQQNQQQNQKQKQQQHTFPAAQPLQKAIVDESLRVRHAVVRADLPAASHRESILSSVRGNAVVVLCGATGCGKSTQVPQFLLEDQEALERDRSSGGESQSQSQFPPPRRYVVVTQPRRVAAISLANRVAEERGSPPPGEPGSSVGYLVRSDRRIDERTCRIVYVTVGILLRMLVSGSGSSKTTSGSGPQGGDGKESTGSLGPSLDLSIDNISHLVVDEVHERDVNTDFALTLLKGLMLPPPKSKARLPHLRLVLMSATASSDLFVNFFKARGTRPPEVIEIPGRTFPVDIRWLPECQNFAGTTMWHPGSGSRDEKTQKSSTRGGSGGDGPLLSPRARDKIDDKFVRALIAKIVLQQQAGGELRDSPDSGRNSFRKTGAILVFLPGRGEIESLASCLYDNSTIVGDREVCTILKLHSAVPRGEQEKVFRPARGGTVKIVLATNIAETSVTIPDVSHVIDTCRVKESRYNASARIRELVTVWTSRASLKQRAGRAGRTSAGVCWRLCGEDFCQKELLPQTAPEMLRTPLDELVLQICLLYEQRRDDFYGSGAAAGGKRSFARGAQPIRFLSMTPAPPPRHSLVQACRHLLEVDALGVVDGSGEATGGREDEWTYRLTPLGYHLSRLPMDAKVGKVLIVGCILGCLDGALTIAAALSCTRSCFLPATGPQAKSLAVALTARESLVENGFGGANWPGGTVKGDLIAVIATYRAWKKHRSDQKRRSFCYQHALDHATLRDMDRLRGQFRELLADAGFVAGSSSRGASGEEQEENRSNAASEDALLTSCCLVAGLYPNVCSLMRPRRGGPRGGGRLLTNDGDECRPQSSSFQQRRVRQASETGRDAYAVYHSKHRSIGTSSGTAKERPPEVFLTEVNFVSRFALLLFGGDLEIAGNAIVVDGWLKFKVGDEKEEGKASSKSGRDTTDNAVLLLALREKLDRMVLEHVVSESGACGPDERAAMEERHRSVVAVVRKLLAEEG</sequence>
<accession>A0A448YZR4</accession>
<dbReference type="InterPro" id="IPR027417">
    <property type="entry name" value="P-loop_NTPase"/>
</dbReference>
<evidence type="ECO:0000259" key="5">
    <source>
        <dbReference type="PROSITE" id="PS51194"/>
    </source>
</evidence>
<feature type="compositionally biased region" description="Low complexity" evidence="3">
    <location>
        <begin position="271"/>
        <end position="287"/>
    </location>
</feature>
<reference evidence="6 7" key="1">
    <citation type="submission" date="2019-01" db="EMBL/GenBank/DDBJ databases">
        <authorList>
            <person name="Ferrante I. M."/>
        </authorList>
    </citation>
    <scope>NUCLEOTIDE SEQUENCE [LARGE SCALE GENOMIC DNA]</scope>
    <source>
        <strain evidence="6 7">B856</strain>
    </source>
</reference>
<evidence type="ECO:0000259" key="4">
    <source>
        <dbReference type="PROSITE" id="PS51192"/>
    </source>
</evidence>
<dbReference type="GO" id="GO:0004386">
    <property type="term" value="F:helicase activity"/>
    <property type="evidence" value="ECO:0007669"/>
    <property type="project" value="UniProtKB-KW"/>
</dbReference>
<evidence type="ECO:0000256" key="3">
    <source>
        <dbReference type="SAM" id="MobiDB-lite"/>
    </source>
</evidence>
<dbReference type="PROSITE" id="PS51192">
    <property type="entry name" value="HELICASE_ATP_BIND_1"/>
    <property type="match status" value="1"/>
</dbReference>
<feature type="compositionally biased region" description="Low complexity" evidence="3">
    <location>
        <begin position="500"/>
        <end position="510"/>
    </location>
</feature>
<dbReference type="Gene3D" id="1.20.120.1080">
    <property type="match status" value="1"/>
</dbReference>
<feature type="region of interest" description="Disordered" evidence="3">
    <location>
        <begin position="1128"/>
        <end position="1154"/>
    </location>
</feature>
<keyword evidence="1" id="KW-0378">Hydrolase</keyword>
<name>A0A448YZR4_9STRA</name>
<feature type="region of interest" description="Disordered" evidence="3">
    <location>
        <begin position="154"/>
        <end position="193"/>
    </location>
</feature>
<dbReference type="Proteomes" id="UP000291116">
    <property type="component" value="Unassembled WGS sequence"/>
</dbReference>